<sequence length="382" mass="41865">MSSVADIRKDKRRESGQMTKLSSRASVLLPEPEKHLEALAQLMEVHDIAVTRRGKDIHGQFRFGEAELRIDGDAIVMDATAADLASLNGIKLELTGSLSYVSKRELEIDWSGRNAALTSLPKFCILTVVSTTQISRSMRRVVFSGDNLARFASNTNLHMRLAFPQPGSKPAWPRVDGNGRIVWPEGAARPTMRKYTIRSIDVGAGTLAVDFVVHADAGPGARFANSAKAGDVVGMIGPGGLSVRPADWYLLAGDETALPAIARILEFLPETARGLVLLEVDRAEDEQIIQTGPHIEVRWLHRQGADAGTTTLLADAVRAAQLPHDHSRCFVWAACEYESFKAIRSYLRSDCGLGKDQHLVVSYWRKGKTEDEMEKASDRVAP</sequence>
<dbReference type="Pfam" id="PF08021">
    <property type="entry name" value="FAD_binding_9"/>
    <property type="match status" value="1"/>
</dbReference>
<dbReference type="RefSeq" id="WP_136543152.1">
    <property type="nucleotide sequence ID" value="NZ_STGU01000020.1"/>
</dbReference>
<gene>
    <name evidence="4" type="ORF">FAA86_21945</name>
</gene>
<evidence type="ECO:0000259" key="3">
    <source>
        <dbReference type="PROSITE" id="PS51384"/>
    </source>
</evidence>
<reference evidence="4 5" key="1">
    <citation type="submission" date="2019-04" db="EMBL/GenBank/DDBJ databases">
        <title>genome sequence of strain W3.</title>
        <authorList>
            <person name="Gao J."/>
            <person name="Sun J."/>
        </authorList>
    </citation>
    <scope>NUCLEOTIDE SEQUENCE [LARGE SCALE GENOMIC DNA]</scope>
    <source>
        <strain evidence="4 5">W3</strain>
    </source>
</reference>
<dbReference type="Proteomes" id="UP000307378">
    <property type="component" value="Unassembled WGS sequence"/>
</dbReference>
<dbReference type="AlphaFoldDB" id="A0A4S8PPT3"/>
<accession>A0A4S8PPT3</accession>
<feature type="region of interest" description="Disordered" evidence="2">
    <location>
        <begin position="1"/>
        <end position="24"/>
    </location>
</feature>
<dbReference type="Gene3D" id="3.30.310.50">
    <property type="entry name" value="Alpha-D-phosphohexomutase, C-terminal domain"/>
    <property type="match status" value="1"/>
</dbReference>
<dbReference type="Gene3D" id="3.40.50.80">
    <property type="entry name" value="Nucleotide-binding domain of ferredoxin-NADP reductase (FNR) module"/>
    <property type="match status" value="1"/>
</dbReference>
<dbReference type="CDD" id="cd06193">
    <property type="entry name" value="siderophore_interacting"/>
    <property type="match status" value="1"/>
</dbReference>
<organism evidence="4 5">
    <name type="scientific">Rhizobium rosettiformans W3</name>
    <dbReference type="NCBI Taxonomy" id="538378"/>
    <lineage>
        <taxon>Bacteria</taxon>
        <taxon>Pseudomonadati</taxon>
        <taxon>Pseudomonadota</taxon>
        <taxon>Alphaproteobacteria</taxon>
        <taxon>Hyphomicrobiales</taxon>
        <taxon>Rhizobiaceae</taxon>
        <taxon>Rhizobium/Agrobacterium group</taxon>
        <taxon>Rhizobium</taxon>
    </lineage>
</organism>
<evidence type="ECO:0000256" key="2">
    <source>
        <dbReference type="SAM" id="MobiDB-lite"/>
    </source>
</evidence>
<dbReference type="InterPro" id="IPR039374">
    <property type="entry name" value="SIP_fam"/>
</dbReference>
<feature type="domain" description="FAD-binding FR-type" evidence="3">
    <location>
        <begin position="121"/>
        <end position="245"/>
    </location>
</feature>
<evidence type="ECO:0000313" key="4">
    <source>
        <dbReference type="EMBL" id="THV31612.1"/>
    </source>
</evidence>
<evidence type="ECO:0000256" key="1">
    <source>
        <dbReference type="ARBA" id="ARBA00035644"/>
    </source>
</evidence>
<dbReference type="InterPro" id="IPR013113">
    <property type="entry name" value="SIP_FAD-bd"/>
</dbReference>
<feature type="compositionally biased region" description="Basic and acidic residues" evidence="2">
    <location>
        <begin position="1"/>
        <end position="15"/>
    </location>
</feature>
<proteinExistence type="inferred from homology"/>
<dbReference type="Pfam" id="PF04954">
    <property type="entry name" value="SIP"/>
    <property type="match status" value="1"/>
</dbReference>
<name>A0A4S8PPT3_9HYPH</name>
<dbReference type="SUPFAM" id="SSF63380">
    <property type="entry name" value="Riboflavin synthase domain-like"/>
    <property type="match status" value="1"/>
</dbReference>
<dbReference type="InterPro" id="IPR017938">
    <property type="entry name" value="Riboflavin_synthase-like_b-brl"/>
</dbReference>
<dbReference type="Gene3D" id="2.40.30.10">
    <property type="entry name" value="Translation factors"/>
    <property type="match status" value="1"/>
</dbReference>
<comment type="caution">
    <text evidence="4">The sequence shown here is derived from an EMBL/GenBank/DDBJ whole genome shotgun (WGS) entry which is preliminary data.</text>
</comment>
<dbReference type="GO" id="GO:0016491">
    <property type="term" value="F:oxidoreductase activity"/>
    <property type="evidence" value="ECO:0007669"/>
    <property type="project" value="InterPro"/>
</dbReference>
<evidence type="ECO:0000313" key="5">
    <source>
        <dbReference type="Proteomes" id="UP000307378"/>
    </source>
</evidence>
<dbReference type="PANTHER" id="PTHR30157">
    <property type="entry name" value="FERRIC REDUCTASE, NADPH-DEPENDENT"/>
    <property type="match status" value="1"/>
</dbReference>
<dbReference type="InterPro" id="IPR039261">
    <property type="entry name" value="FNR_nucleotide-bd"/>
</dbReference>
<dbReference type="InterPro" id="IPR007037">
    <property type="entry name" value="SIP_rossman_dom"/>
</dbReference>
<comment type="similarity">
    <text evidence="1">Belongs to the SIP oxidoreductase family.</text>
</comment>
<dbReference type="InterPro" id="IPR017927">
    <property type="entry name" value="FAD-bd_FR_type"/>
</dbReference>
<dbReference type="PROSITE" id="PS51384">
    <property type="entry name" value="FAD_FR"/>
    <property type="match status" value="1"/>
</dbReference>
<dbReference type="PANTHER" id="PTHR30157:SF0">
    <property type="entry name" value="NADPH-DEPENDENT FERRIC-CHELATE REDUCTASE"/>
    <property type="match status" value="1"/>
</dbReference>
<dbReference type="EMBL" id="STGU01000020">
    <property type="protein sequence ID" value="THV31612.1"/>
    <property type="molecule type" value="Genomic_DNA"/>
</dbReference>
<protein>
    <submittedName>
        <fullName evidence="4">Siderophore-interacting protein</fullName>
    </submittedName>
</protein>